<evidence type="ECO:0000256" key="1">
    <source>
        <dbReference type="SAM" id="MobiDB-lite"/>
    </source>
</evidence>
<sequence>MLAEINAGRHAHAAGCLNQIRQPSRQWNFVPLVVPERWRGPWSPPREGLSQSRTEGFSTDAKDSLNLLAELCIAQPPIRPTSRHLEITTQAPSQAEIHRHAGAIDSSDHRGENWGSTRATLYKTFYNAHPADVAGYSTKSGGPIHHSSREEEPVVGSARA</sequence>
<proteinExistence type="predicted"/>
<keyword evidence="3" id="KW-1185">Reference proteome</keyword>
<accession>A0A164PXX1</accession>
<protein>
    <submittedName>
        <fullName evidence="2">Uncharacterized protein</fullName>
    </submittedName>
</protein>
<dbReference type="AlphaFoldDB" id="A0A164PXX1"/>
<dbReference type="Proteomes" id="UP000076722">
    <property type="component" value="Unassembled WGS sequence"/>
</dbReference>
<evidence type="ECO:0000313" key="3">
    <source>
        <dbReference type="Proteomes" id="UP000076722"/>
    </source>
</evidence>
<evidence type="ECO:0000313" key="2">
    <source>
        <dbReference type="EMBL" id="KZS89138.1"/>
    </source>
</evidence>
<dbReference type="EMBL" id="KV419430">
    <property type="protein sequence ID" value="KZS89138.1"/>
    <property type="molecule type" value="Genomic_DNA"/>
</dbReference>
<gene>
    <name evidence="2" type="ORF">SISNIDRAFT_459117</name>
</gene>
<name>A0A164PXX1_9AGAM</name>
<feature type="region of interest" description="Disordered" evidence="1">
    <location>
        <begin position="133"/>
        <end position="160"/>
    </location>
</feature>
<reference evidence="2 3" key="1">
    <citation type="journal article" date="2016" name="Mol. Biol. Evol.">
        <title>Comparative Genomics of Early-Diverging Mushroom-Forming Fungi Provides Insights into the Origins of Lignocellulose Decay Capabilities.</title>
        <authorList>
            <person name="Nagy L.G."/>
            <person name="Riley R."/>
            <person name="Tritt A."/>
            <person name="Adam C."/>
            <person name="Daum C."/>
            <person name="Floudas D."/>
            <person name="Sun H."/>
            <person name="Yadav J.S."/>
            <person name="Pangilinan J."/>
            <person name="Larsson K.H."/>
            <person name="Matsuura K."/>
            <person name="Barry K."/>
            <person name="Labutti K."/>
            <person name="Kuo R."/>
            <person name="Ohm R.A."/>
            <person name="Bhattacharya S.S."/>
            <person name="Shirouzu T."/>
            <person name="Yoshinaga Y."/>
            <person name="Martin F.M."/>
            <person name="Grigoriev I.V."/>
            <person name="Hibbett D.S."/>
        </authorList>
    </citation>
    <scope>NUCLEOTIDE SEQUENCE [LARGE SCALE GENOMIC DNA]</scope>
    <source>
        <strain evidence="2 3">HHB9708</strain>
    </source>
</reference>
<organism evidence="2 3">
    <name type="scientific">Sistotremastrum niveocremeum HHB9708</name>
    <dbReference type="NCBI Taxonomy" id="1314777"/>
    <lineage>
        <taxon>Eukaryota</taxon>
        <taxon>Fungi</taxon>
        <taxon>Dikarya</taxon>
        <taxon>Basidiomycota</taxon>
        <taxon>Agaricomycotina</taxon>
        <taxon>Agaricomycetes</taxon>
        <taxon>Sistotremastrales</taxon>
        <taxon>Sistotremastraceae</taxon>
        <taxon>Sertulicium</taxon>
        <taxon>Sertulicium niveocremeum</taxon>
    </lineage>
</organism>